<keyword evidence="1" id="KW-0347">Helicase</keyword>
<evidence type="ECO:0000313" key="6">
    <source>
        <dbReference type="Proteomes" id="UP000009084"/>
    </source>
</evidence>
<organism evidence="5 6">
    <name type="scientific">Coccidioides posadasii (strain C735)</name>
    <name type="common">Valley fever fungus</name>
    <dbReference type="NCBI Taxonomy" id="222929"/>
    <lineage>
        <taxon>Eukaryota</taxon>
        <taxon>Fungi</taxon>
        <taxon>Dikarya</taxon>
        <taxon>Ascomycota</taxon>
        <taxon>Pezizomycotina</taxon>
        <taxon>Eurotiomycetes</taxon>
        <taxon>Eurotiomycetidae</taxon>
        <taxon>Onygenales</taxon>
        <taxon>Onygenaceae</taxon>
        <taxon>Coccidioides</taxon>
    </lineage>
</organism>
<evidence type="ECO:0000259" key="3">
    <source>
        <dbReference type="Pfam" id="PF13086"/>
    </source>
</evidence>
<protein>
    <submittedName>
        <fullName evidence="5">Uncharacterized protein</fullName>
    </submittedName>
</protein>
<feature type="domain" description="DNA2/NAM7 helicase-like C-terminal" evidence="4">
    <location>
        <begin position="685"/>
        <end position="894"/>
    </location>
</feature>
<name>C5PCF3_COCP7</name>
<feature type="compositionally biased region" description="Polar residues" evidence="2">
    <location>
        <begin position="107"/>
        <end position="124"/>
    </location>
</feature>
<sequence length="1033" mass="114925">MNPCPKMSALKPFKIPPRKAAIRIINPANGEEIDVPTDQPGIRTAESTIPPRTELPRGQTKRLQNGDHAHENREPPSAAESGAGEQASLDTAADEGLTASSRENDTDTFVQGGQRSPQTTTPKQSAAVPRSCRTGWKPDINTPPYIPSYLWAIQQSPVMNRFSKQLDSIDFGTYIQSFAGTRYLKPVPETHPEISKVRVTLSRHPRNLAVDNYFEYFSECLKLEAFAHSATLSRLTLFNTTLELSDRHQHLYALRVPGLRDNTPSLDIGDAVAVRQFFPFPHIAQQGLEWLSENENGLNGSISPGFNGIQIYSYVWGVSRATETVILRVDGFFPSSSCCNASFTLPVDLYTALWRAIRRVSGAAPSTTTAIPGDPTANLHDERSWVRHMLFPKETDCVTQKNLPKGSFDREWCDSQLNYEQQKAVDSVVSRDYGNVPFLISGVPGSGKTKTVVECALQLLSCTVDVTPHLLICAPSNPAADTLAIRLSAHLNPSQLFRMNGWNRTFAEVPDQVLPYSYTEKEVFSLPDFQTMMKYKIVVTTCKDADMLVRARLTNQDLMNLAHETISTIAPSTQVKMEKLIHWTALIVDEAAQATEPTVCVPLTVVSTAMPLDPKITTKTSLPLFIMAGDEHQLGPRIYNSDTALSVSLFERLFARPIYSNHPLSRRNIGPYKKLTRSMLPMRRPAFVNLTRNYRSHPAILAMSSVLFYNDTLIPSAERTDPLGPVPTWPDWPSRYCWPILFNCNTSQDQVEDVLTHGPGTGVYNDTEAEIALRYVRSLLSHSSTIDYTSQDSNPPPRPISQPEIAIITPFLAQVTRLRELFRAHHLYDVSIGPLEAFQGLETRFLIICTTRTRSDQKFLDIDQSRDLGLVGARRRFNMAITRAKEGVIIIGNPNVLVGTGKDETWRAFLSFCARNGCWAVEKNADQSTKSTSEYWFKTLGGTDGDGHGFHTDFDITDVGYVSRLERGLLHADLLARMEEGNDGEVNGSLTKDVKARRRELGVIQGDEDAAMWTAGLAAEEALRGSLDDEYTA</sequence>
<keyword evidence="1" id="KW-0067">ATP-binding</keyword>
<dbReference type="PANTHER" id="PTHR10887:SF322">
    <property type="entry name" value="HELICASE MOV-10"/>
    <property type="match status" value="1"/>
</dbReference>
<reference evidence="5 6" key="1">
    <citation type="journal article" date="2009" name="Genome Res.">
        <title>Comparative genomic analyses of the human fungal pathogens Coccidioides and their relatives.</title>
        <authorList>
            <person name="Sharpton T.J."/>
            <person name="Stajich J.E."/>
            <person name="Rounsley S.D."/>
            <person name="Gardner M.J."/>
            <person name="Wortman J.R."/>
            <person name="Jordar V.S."/>
            <person name="Maiti R."/>
            <person name="Kodira C.D."/>
            <person name="Neafsey D.E."/>
            <person name="Zeng Q."/>
            <person name="Hung C.-Y."/>
            <person name="McMahan C."/>
            <person name="Muszewska A."/>
            <person name="Grynberg M."/>
            <person name="Mandel M.A."/>
            <person name="Kellner E.M."/>
            <person name="Barker B.M."/>
            <person name="Galgiani J.N."/>
            <person name="Orbach M.J."/>
            <person name="Kirkland T.N."/>
            <person name="Cole G.T."/>
            <person name="Henn M.R."/>
            <person name="Birren B.W."/>
            <person name="Taylor J.W."/>
        </authorList>
    </citation>
    <scope>NUCLEOTIDE SEQUENCE [LARGE SCALE GENOMIC DNA]</scope>
    <source>
        <strain evidence="6">C735</strain>
    </source>
</reference>
<comment type="caution">
    <text evidence="5">The sequence shown here is derived from an EMBL/GenBank/DDBJ whole genome shotgun (WGS) entry which is preliminary data.</text>
</comment>
<dbReference type="HOGENOM" id="CLU_001666_7_1_1"/>
<evidence type="ECO:0000259" key="4">
    <source>
        <dbReference type="Pfam" id="PF13087"/>
    </source>
</evidence>
<dbReference type="InterPro" id="IPR041677">
    <property type="entry name" value="DNA2/NAM7_AAA_11"/>
</dbReference>
<proteinExistence type="predicted"/>
<dbReference type="AlphaFoldDB" id="C5PCF3"/>
<dbReference type="Pfam" id="PF13086">
    <property type="entry name" value="AAA_11"/>
    <property type="match status" value="2"/>
</dbReference>
<dbReference type="Gene3D" id="3.40.50.300">
    <property type="entry name" value="P-loop containing nucleotide triphosphate hydrolases"/>
    <property type="match status" value="2"/>
</dbReference>
<gene>
    <name evidence="5" type="ORF">CPC735_067300</name>
</gene>
<dbReference type="VEuPathDB" id="FungiDB:CPC735_067300"/>
<keyword evidence="1" id="KW-0378">Hydrolase</keyword>
<evidence type="ECO:0000256" key="2">
    <source>
        <dbReference type="SAM" id="MobiDB-lite"/>
    </source>
</evidence>
<dbReference type="OrthoDB" id="6513042at2759"/>
<dbReference type="Pfam" id="PF13087">
    <property type="entry name" value="AAA_12"/>
    <property type="match status" value="1"/>
</dbReference>
<dbReference type="GO" id="GO:0035194">
    <property type="term" value="P:regulatory ncRNA-mediated post-transcriptional gene silencing"/>
    <property type="evidence" value="ECO:0007669"/>
    <property type="project" value="TreeGrafter"/>
</dbReference>
<evidence type="ECO:0000313" key="5">
    <source>
        <dbReference type="EMBL" id="EER25630.1"/>
    </source>
</evidence>
<keyword evidence="1" id="KW-0547">Nucleotide-binding</keyword>
<feature type="compositionally biased region" description="Basic and acidic residues" evidence="2">
    <location>
        <begin position="64"/>
        <end position="74"/>
    </location>
</feature>
<dbReference type="InterPro" id="IPR041679">
    <property type="entry name" value="DNA2/NAM7-like_C"/>
</dbReference>
<dbReference type="InterPro" id="IPR045055">
    <property type="entry name" value="DNA2/NAM7-like"/>
</dbReference>
<dbReference type="KEGG" id="cpw:9693258"/>
<dbReference type="Proteomes" id="UP000009084">
    <property type="component" value="Unassembled WGS sequence"/>
</dbReference>
<dbReference type="InterPro" id="IPR047187">
    <property type="entry name" value="SF1_C_Upf1"/>
</dbReference>
<dbReference type="EMBL" id="ACFW01000041">
    <property type="protein sequence ID" value="EER25630.1"/>
    <property type="molecule type" value="Genomic_DNA"/>
</dbReference>
<dbReference type="PANTHER" id="PTHR10887">
    <property type="entry name" value="DNA2/NAM7 HELICASE FAMILY"/>
    <property type="match status" value="1"/>
</dbReference>
<dbReference type="GO" id="GO:0005829">
    <property type="term" value="C:cytosol"/>
    <property type="evidence" value="ECO:0007669"/>
    <property type="project" value="TreeGrafter"/>
</dbReference>
<dbReference type="GO" id="GO:0004386">
    <property type="term" value="F:helicase activity"/>
    <property type="evidence" value="ECO:0007669"/>
    <property type="project" value="InterPro"/>
</dbReference>
<dbReference type="InterPro" id="IPR027417">
    <property type="entry name" value="P-loop_NTPase"/>
</dbReference>
<accession>C5PCF3</accession>
<dbReference type="SUPFAM" id="SSF52540">
    <property type="entry name" value="P-loop containing nucleoside triphosphate hydrolases"/>
    <property type="match status" value="1"/>
</dbReference>
<feature type="compositionally biased region" description="Low complexity" evidence="2">
    <location>
        <begin position="77"/>
        <end position="88"/>
    </location>
</feature>
<feature type="domain" description="DNA2/NAM7 helicase helicase" evidence="3">
    <location>
        <begin position="416"/>
        <end position="489"/>
    </location>
</feature>
<evidence type="ECO:0000256" key="1">
    <source>
        <dbReference type="ARBA" id="ARBA00022806"/>
    </source>
</evidence>
<feature type="domain" description="DNA2/NAM7 helicase helicase" evidence="3">
    <location>
        <begin position="557"/>
        <end position="636"/>
    </location>
</feature>
<feature type="region of interest" description="Disordered" evidence="2">
    <location>
        <begin position="26"/>
        <end position="139"/>
    </location>
</feature>
<dbReference type="CDD" id="cd18808">
    <property type="entry name" value="SF1_C_Upf1"/>
    <property type="match status" value="1"/>
</dbReference>